<dbReference type="RefSeq" id="WP_274052256.1">
    <property type="nucleotide sequence ID" value="NZ_CP059693.1"/>
</dbReference>
<dbReference type="Proteomes" id="UP001215231">
    <property type="component" value="Chromosome"/>
</dbReference>
<organism evidence="1 2">
    <name type="scientific">Thalassomonas haliotis</name>
    <dbReference type="NCBI Taxonomy" id="485448"/>
    <lineage>
        <taxon>Bacteria</taxon>
        <taxon>Pseudomonadati</taxon>
        <taxon>Pseudomonadota</taxon>
        <taxon>Gammaproteobacteria</taxon>
        <taxon>Alteromonadales</taxon>
        <taxon>Colwelliaceae</taxon>
        <taxon>Thalassomonas</taxon>
    </lineage>
</organism>
<proteinExistence type="predicted"/>
<keyword evidence="2" id="KW-1185">Reference proteome</keyword>
<reference evidence="1 2" key="1">
    <citation type="journal article" date="2022" name="Mar. Drugs">
        <title>Bioassay-Guided Fractionation Leads to the Detection of Cholic Acid Generated by the Rare Thalassomonas sp.</title>
        <authorList>
            <person name="Pheiffer F."/>
            <person name="Schneider Y.K."/>
            <person name="Hansen E.H."/>
            <person name="Andersen J.H."/>
            <person name="Isaksson J."/>
            <person name="Busche T."/>
            <person name="R C."/>
            <person name="Kalinowski J."/>
            <person name="Zyl L.V."/>
            <person name="Trindade M."/>
        </authorList>
    </citation>
    <scope>NUCLEOTIDE SEQUENCE [LARGE SCALE GENOMIC DNA]</scope>
    <source>
        <strain evidence="1 2">A5K-61T</strain>
    </source>
</reference>
<gene>
    <name evidence="1" type="ORF">H3N35_00565</name>
</gene>
<evidence type="ECO:0000313" key="1">
    <source>
        <dbReference type="EMBL" id="WDE12019.1"/>
    </source>
</evidence>
<evidence type="ECO:0000313" key="2">
    <source>
        <dbReference type="Proteomes" id="UP001215231"/>
    </source>
</evidence>
<name>A0ABY7VE73_9GAMM</name>
<dbReference type="EMBL" id="CP059693">
    <property type="protein sequence ID" value="WDE12019.1"/>
    <property type="molecule type" value="Genomic_DNA"/>
</dbReference>
<accession>A0ABY7VE73</accession>
<sequence length="163" mass="19070">MDKFDNSEELIKVLVNMVTGKLHQGKTLERILSESGMAGVSIYSRVEIRARVLYQLGERGTSSEQLTAALAGFIAAYPVFRWSELRYRFTSNIEHEIEAVLHRLKYTSRYLEQEQEYVWAPKRMWTTRVKKSLQQRTQLGDPAYFDFLCNYPANLLLDNLRKQ</sequence>
<protein>
    <submittedName>
        <fullName evidence="1">Uncharacterized protein</fullName>
    </submittedName>
</protein>